<dbReference type="Proteomes" id="UP000475862">
    <property type="component" value="Unassembled WGS sequence"/>
</dbReference>
<evidence type="ECO:0000259" key="2">
    <source>
        <dbReference type="Pfam" id="PF23304"/>
    </source>
</evidence>
<evidence type="ECO:0000313" key="3">
    <source>
        <dbReference type="EMBL" id="KAE9525487.1"/>
    </source>
</evidence>
<name>A0A6G0T404_APHGL</name>
<dbReference type="EMBL" id="VYZN01000060">
    <property type="protein sequence ID" value="KAE9525487.1"/>
    <property type="molecule type" value="Genomic_DNA"/>
</dbReference>
<dbReference type="Pfam" id="PF14779">
    <property type="entry name" value="BBS1"/>
    <property type="match status" value="1"/>
</dbReference>
<reference evidence="3 4" key="1">
    <citation type="submission" date="2019-08" db="EMBL/GenBank/DDBJ databases">
        <title>The genome of the soybean aphid Biotype 1, its phylome, world population structure and adaptation to the North American continent.</title>
        <authorList>
            <person name="Giordano R."/>
            <person name="Donthu R.K."/>
            <person name="Hernandez A.G."/>
            <person name="Wright C.L."/>
            <person name="Zimin A.V."/>
        </authorList>
    </citation>
    <scope>NUCLEOTIDE SEQUENCE [LARGE SCALE GENOMIC DNA]</scope>
    <source>
        <tissue evidence="3">Whole aphids</tissue>
    </source>
</reference>
<organism evidence="3 4">
    <name type="scientific">Aphis glycines</name>
    <name type="common">Soybean aphid</name>
    <dbReference type="NCBI Taxonomy" id="307491"/>
    <lineage>
        <taxon>Eukaryota</taxon>
        <taxon>Metazoa</taxon>
        <taxon>Ecdysozoa</taxon>
        <taxon>Arthropoda</taxon>
        <taxon>Hexapoda</taxon>
        <taxon>Insecta</taxon>
        <taxon>Pterygota</taxon>
        <taxon>Neoptera</taxon>
        <taxon>Paraneoptera</taxon>
        <taxon>Hemiptera</taxon>
        <taxon>Sternorrhyncha</taxon>
        <taxon>Aphidomorpha</taxon>
        <taxon>Aphidoidea</taxon>
        <taxon>Aphididae</taxon>
        <taxon>Aphidini</taxon>
        <taxon>Aphis</taxon>
        <taxon>Aphis</taxon>
    </lineage>
</organism>
<dbReference type="GO" id="GO:0034464">
    <property type="term" value="C:BBSome"/>
    <property type="evidence" value="ECO:0007669"/>
    <property type="project" value="InterPro"/>
</dbReference>
<dbReference type="OrthoDB" id="10259809at2759"/>
<sequence length="425" mass="48776">MLVGVAVVIKNEVYFYRNCKPYHKYSIQSTIIRDTEECKLWQESEDVFDLLKRLQVLSSTIGFVNLSTTSQQMLCLNECHLIEYFEKYRKNNLHTITCVTELKRNKSEVYGVSCLVIATTDMISILDTESFKILPDKYECVSLWNVKLPGDPMSMVNMYVQSMSLEMTVVSCNVINTDGHSKGLVLMYCGSTVIHKIPMPDPVTCIIFGRFGQEENALIMITTNGKVDIKLLKRTATFDLCVRPTLTAHVQGNLSIPKRSNVFIEQTLREREHCNEIHVRTQQTWQILQMVVSNERLNSIKQKITSQFLHTSAQLLGLGPRFKIRFLLKNLGKDPLMGINVAFLYNAQYHSIESPRCRIPIIVPETEIYCETFVTCCTYGGSYERAIDIVVSRGMNVIYRAKVNMPVYNIQTNNHNEELNDIMSW</sequence>
<dbReference type="InterPro" id="IPR032728">
    <property type="entry name" value="BBS1_N"/>
</dbReference>
<dbReference type="Pfam" id="PF23304">
    <property type="entry name" value="GAE_BBS1"/>
    <property type="match status" value="1"/>
</dbReference>
<proteinExistence type="predicted"/>
<dbReference type="InterPro" id="IPR028784">
    <property type="entry name" value="BBS1"/>
</dbReference>
<dbReference type="GO" id="GO:0005119">
    <property type="term" value="F:smoothened binding"/>
    <property type="evidence" value="ECO:0007669"/>
    <property type="project" value="TreeGrafter"/>
</dbReference>
<protein>
    <submittedName>
        <fullName evidence="3">Uncharacterized protein</fullName>
    </submittedName>
</protein>
<dbReference type="GO" id="GO:0005813">
    <property type="term" value="C:centrosome"/>
    <property type="evidence" value="ECO:0007669"/>
    <property type="project" value="TreeGrafter"/>
</dbReference>
<dbReference type="GO" id="GO:0005930">
    <property type="term" value="C:axoneme"/>
    <property type="evidence" value="ECO:0007669"/>
    <property type="project" value="TreeGrafter"/>
</dbReference>
<dbReference type="AlphaFoldDB" id="A0A6G0T404"/>
<evidence type="ECO:0000259" key="1">
    <source>
        <dbReference type="Pfam" id="PF14779"/>
    </source>
</evidence>
<keyword evidence="4" id="KW-1185">Reference proteome</keyword>
<feature type="domain" description="Bardet-Biedl syndrome 1 N-terminal" evidence="1">
    <location>
        <begin position="5"/>
        <end position="134"/>
    </location>
</feature>
<dbReference type="GO" id="GO:0061512">
    <property type="term" value="P:protein localization to cilium"/>
    <property type="evidence" value="ECO:0007669"/>
    <property type="project" value="TreeGrafter"/>
</dbReference>
<comment type="caution">
    <text evidence="3">The sequence shown here is derived from an EMBL/GenBank/DDBJ whole genome shotgun (WGS) entry which is preliminary data.</text>
</comment>
<dbReference type="PANTHER" id="PTHR20870:SF0">
    <property type="entry name" value="BARDET-BIEDL SYNDROME 1 PROTEIN"/>
    <property type="match status" value="1"/>
</dbReference>
<dbReference type="GO" id="GO:0005113">
    <property type="term" value="F:patched binding"/>
    <property type="evidence" value="ECO:0007669"/>
    <property type="project" value="TreeGrafter"/>
</dbReference>
<dbReference type="GO" id="GO:1905515">
    <property type="term" value="P:non-motile cilium assembly"/>
    <property type="evidence" value="ECO:0007669"/>
    <property type="project" value="InterPro"/>
</dbReference>
<accession>A0A6G0T404</accession>
<gene>
    <name evidence="3" type="ORF">AGLY_014287</name>
</gene>
<dbReference type="InterPro" id="IPR056419">
    <property type="entry name" value="GAE_BBS1"/>
</dbReference>
<feature type="domain" description="Bardet-Biedl syndrome 1 protein GAE" evidence="2">
    <location>
        <begin position="311"/>
        <end position="409"/>
    </location>
</feature>
<dbReference type="PANTHER" id="PTHR20870">
    <property type="entry name" value="BARDET-BIEDL SYNDROME 1 PROTEIN"/>
    <property type="match status" value="1"/>
</dbReference>
<evidence type="ECO:0000313" key="4">
    <source>
        <dbReference type="Proteomes" id="UP000475862"/>
    </source>
</evidence>